<evidence type="ECO:0000313" key="1">
    <source>
        <dbReference type="Proteomes" id="UP000887574"/>
    </source>
</evidence>
<evidence type="ECO:0000313" key="2">
    <source>
        <dbReference type="WBParaSite" id="jg6632"/>
    </source>
</evidence>
<dbReference type="Proteomes" id="UP000887574">
    <property type="component" value="Unplaced"/>
</dbReference>
<keyword evidence="1" id="KW-1185">Reference proteome</keyword>
<sequence length="136" mass="15553">MRKSFLRTNKPSVMSHKIFIWLANICLCIYLPTSALKCYQSSLLNMDHPVQGEATECSNTSHSCLFVVRLGDGKIDRQCHSQQYASFMSKTSAVAYMLALPKPQDFFWCCCKGDGCNDSEVWNNHKEKIRQEAYIN</sequence>
<organism evidence="1 2">
    <name type="scientific">Ditylenchus dipsaci</name>
    <dbReference type="NCBI Taxonomy" id="166011"/>
    <lineage>
        <taxon>Eukaryota</taxon>
        <taxon>Metazoa</taxon>
        <taxon>Ecdysozoa</taxon>
        <taxon>Nematoda</taxon>
        <taxon>Chromadorea</taxon>
        <taxon>Rhabditida</taxon>
        <taxon>Tylenchina</taxon>
        <taxon>Tylenchomorpha</taxon>
        <taxon>Sphaerularioidea</taxon>
        <taxon>Anguinidae</taxon>
        <taxon>Anguininae</taxon>
        <taxon>Ditylenchus</taxon>
    </lineage>
</organism>
<dbReference type="AlphaFoldDB" id="A0A915EJR2"/>
<reference evidence="2" key="1">
    <citation type="submission" date="2022-11" db="UniProtKB">
        <authorList>
            <consortium name="WormBaseParasite"/>
        </authorList>
    </citation>
    <scope>IDENTIFICATION</scope>
</reference>
<dbReference type="WBParaSite" id="jg6632">
    <property type="protein sequence ID" value="jg6632"/>
    <property type="gene ID" value="jg6632"/>
</dbReference>
<protein>
    <submittedName>
        <fullName evidence="2">Uncharacterized protein</fullName>
    </submittedName>
</protein>
<accession>A0A915EJR2</accession>
<name>A0A915EJR2_9BILA</name>
<proteinExistence type="predicted"/>